<sequence>MLKKTQTRMKPQAREKQLLDVAQGIFIETGYQGTTMEDIAQAAGVTRPVIYNIFGSKDAIYLACLKRARELLDDYIRLEILKATNLESRIRSGFEGYFKFVESEPAAWRFLYAGGSAVAGPAAEAALEMRFNTVNRITALFHELRSTVTDDQILMIAHSLSGAGEQLAKWWVTRPDISRQQVVNTLMNTVWNGISSHLDRESS</sequence>
<dbReference type="SUPFAM" id="SSF48498">
    <property type="entry name" value="Tetracyclin repressor-like, C-terminal domain"/>
    <property type="match status" value="1"/>
</dbReference>
<evidence type="ECO:0000256" key="4">
    <source>
        <dbReference type="PROSITE-ProRule" id="PRU00335"/>
    </source>
</evidence>
<name>A0ABT1WG07_9BURK</name>
<dbReference type="PROSITE" id="PS50977">
    <property type="entry name" value="HTH_TETR_2"/>
    <property type="match status" value="1"/>
</dbReference>
<dbReference type="PANTHER" id="PTHR30055">
    <property type="entry name" value="HTH-TYPE TRANSCRIPTIONAL REGULATOR RUTR"/>
    <property type="match status" value="1"/>
</dbReference>
<dbReference type="RefSeq" id="WP_256764222.1">
    <property type="nucleotide sequence ID" value="NZ_JANIGO010000002.1"/>
</dbReference>
<evidence type="ECO:0000313" key="6">
    <source>
        <dbReference type="EMBL" id="MCQ8896446.1"/>
    </source>
</evidence>
<dbReference type="SUPFAM" id="SSF46689">
    <property type="entry name" value="Homeodomain-like"/>
    <property type="match status" value="1"/>
</dbReference>
<dbReference type="Pfam" id="PF21943">
    <property type="entry name" value="TetR_C_46"/>
    <property type="match status" value="1"/>
</dbReference>
<accession>A0ABT1WG07</accession>
<feature type="DNA-binding region" description="H-T-H motif" evidence="4">
    <location>
        <begin position="35"/>
        <end position="54"/>
    </location>
</feature>
<dbReference type="Proteomes" id="UP001204142">
    <property type="component" value="Unassembled WGS sequence"/>
</dbReference>
<dbReference type="Gene3D" id="1.10.357.10">
    <property type="entry name" value="Tetracycline Repressor, domain 2"/>
    <property type="match status" value="1"/>
</dbReference>
<protein>
    <submittedName>
        <fullName evidence="6">TetR/AcrR family transcriptional regulator</fullName>
    </submittedName>
</protein>
<keyword evidence="3" id="KW-0804">Transcription</keyword>
<dbReference type="InterPro" id="IPR054129">
    <property type="entry name" value="DesT_TetR_C"/>
</dbReference>
<gene>
    <name evidence="6" type="ORF">NQT62_08380</name>
</gene>
<reference evidence="6 7" key="1">
    <citation type="submission" date="2022-07" db="EMBL/GenBank/DDBJ databases">
        <authorList>
            <person name="Xamxidin M."/>
            <person name="Wu M."/>
        </authorList>
    </citation>
    <scope>NUCLEOTIDE SEQUENCE [LARGE SCALE GENOMIC DNA]</scope>
    <source>
        <strain evidence="6 7">NBRC 111650</strain>
    </source>
</reference>
<keyword evidence="1" id="KW-0805">Transcription regulation</keyword>
<evidence type="ECO:0000259" key="5">
    <source>
        <dbReference type="PROSITE" id="PS50977"/>
    </source>
</evidence>
<dbReference type="EMBL" id="JANIGO010000002">
    <property type="protein sequence ID" value="MCQ8896446.1"/>
    <property type="molecule type" value="Genomic_DNA"/>
</dbReference>
<keyword evidence="2 4" id="KW-0238">DNA-binding</keyword>
<dbReference type="InterPro" id="IPR009057">
    <property type="entry name" value="Homeodomain-like_sf"/>
</dbReference>
<evidence type="ECO:0000256" key="2">
    <source>
        <dbReference type="ARBA" id="ARBA00023125"/>
    </source>
</evidence>
<keyword evidence="7" id="KW-1185">Reference proteome</keyword>
<evidence type="ECO:0000256" key="1">
    <source>
        <dbReference type="ARBA" id="ARBA00023015"/>
    </source>
</evidence>
<dbReference type="InterPro" id="IPR050109">
    <property type="entry name" value="HTH-type_TetR-like_transc_reg"/>
</dbReference>
<dbReference type="PRINTS" id="PR00455">
    <property type="entry name" value="HTHTETR"/>
</dbReference>
<proteinExistence type="predicted"/>
<evidence type="ECO:0000256" key="3">
    <source>
        <dbReference type="ARBA" id="ARBA00023163"/>
    </source>
</evidence>
<dbReference type="Pfam" id="PF00440">
    <property type="entry name" value="TetR_N"/>
    <property type="match status" value="1"/>
</dbReference>
<organism evidence="6 7">
    <name type="scientific">Limnobacter humi</name>
    <dbReference type="NCBI Taxonomy" id="1778671"/>
    <lineage>
        <taxon>Bacteria</taxon>
        <taxon>Pseudomonadati</taxon>
        <taxon>Pseudomonadota</taxon>
        <taxon>Betaproteobacteria</taxon>
        <taxon>Burkholderiales</taxon>
        <taxon>Burkholderiaceae</taxon>
        <taxon>Limnobacter</taxon>
    </lineage>
</organism>
<dbReference type="PANTHER" id="PTHR30055:SF146">
    <property type="entry name" value="HTH-TYPE TRANSCRIPTIONAL DUAL REGULATOR CECR"/>
    <property type="match status" value="1"/>
</dbReference>
<dbReference type="InterPro" id="IPR001647">
    <property type="entry name" value="HTH_TetR"/>
</dbReference>
<dbReference type="InterPro" id="IPR036271">
    <property type="entry name" value="Tet_transcr_reg_TetR-rel_C_sf"/>
</dbReference>
<comment type="caution">
    <text evidence="6">The sequence shown here is derived from an EMBL/GenBank/DDBJ whole genome shotgun (WGS) entry which is preliminary data.</text>
</comment>
<evidence type="ECO:0000313" key="7">
    <source>
        <dbReference type="Proteomes" id="UP001204142"/>
    </source>
</evidence>
<feature type="domain" description="HTH tetR-type" evidence="5">
    <location>
        <begin position="12"/>
        <end position="72"/>
    </location>
</feature>